<feature type="compositionally biased region" description="Low complexity" evidence="1">
    <location>
        <begin position="21"/>
        <end position="30"/>
    </location>
</feature>
<keyword evidence="3" id="KW-1185">Reference proteome</keyword>
<accession>A0A1Y2FTD1</accession>
<gene>
    <name evidence="2" type="ORF">BCR37DRAFT_385317</name>
</gene>
<proteinExistence type="predicted"/>
<dbReference type="Proteomes" id="UP000193685">
    <property type="component" value="Unassembled WGS sequence"/>
</dbReference>
<name>A0A1Y2FTD1_PROLT</name>
<dbReference type="GeneID" id="63786938"/>
<dbReference type="EMBL" id="MCFI01000002">
    <property type="protein sequence ID" value="ORY86847.1"/>
    <property type="molecule type" value="Genomic_DNA"/>
</dbReference>
<feature type="region of interest" description="Disordered" evidence="1">
    <location>
        <begin position="126"/>
        <end position="158"/>
    </location>
</feature>
<dbReference type="AlphaFoldDB" id="A0A1Y2FTD1"/>
<dbReference type="RefSeq" id="XP_040727703.1">
    <property type="nucleotide sequence ID" value="XM_040870339.1"/>
</dbReference>
<evidence type="ECO:0000313" key="2">
    <source>
        <dbReference type="EMBL" id="ORY86847.1"/>
    </source>
</evidence>
<evidence type="ECO:0000256" key="1">
    <source>
        <dbReference type="SAM" id="MobiDB-lite"/>
    </source>
</evidence>
<reference evidence="2 3" key="1">
    <citation type="submission" date="2016-07" db="EMBL/GenBank/DDBJ databases">
        <title>Pervasive Adenine N6-methylation of Active Genes in Fungi.</title>
        <authorList>
            <consortium name="DOE Joint Genome Institute"/>
            <person name="Mondo S.J."/>
            <person name="Dannebaum R.O."/>
            <person name="Kuo R.C."/>
            <person name="Labutti K."/>
            <person name="Haridas S."/>
            <person name="Kuo A."/>
            <person name="Salamov A."/>
            <person name="Ahrendt S.R."/>
            <person name="Lipzen A."/>
            <person name="Sullivan W."/>
            <person name="Andreopoulos W.B."/>
            <person name="Clum A."/>
            <person name="Lindquist E."/>
            <person name="Daum C."/>
            <person name="Ramamoorthy G.K."/>
            <person name="Gryganskyi A."/>
            <person name="Culley D."/>
            <person name="Magnuson J.K."/>
            <person name="James T.Y."/>
            <person name="O'Malley M.A."/>
            <person name="Stajich J.E."/>
            <person name="Spatafora J.W."/>
            <person name="Visel A."/>
            <person name="Grigoriev I.V."/>
        </authorList>
    </citation>
    <scope>NUCLEOTIDE SEQUENCE [LARGE SCALE GENOMIC DNA]</scope>
    <source>
        <strain evidence="2 3">12-1054</strain>
    </source>
</reference>
<organism evidence="2 3">
    <name type="scientific">Protomyces lactucae-debilis</name>
    <dbReference type="NCBI Taxonomy" id="2754530"/>
    <lineage>
        <taxon>Eukaryota</taxon>
        <taxon>Fungi</taxon>
        <taxon>Dikarya</taxon>
        <taxon>Ascomycota</taxon>
        <taxon>Taphrinomycotina</taxon>
        <taxon>Taphrinomycetes</taxon>
        <taxon>Taphrinales</taxon>
        <taxon>Protomycetaceae</taxon>
        <taxon>Protomyces</taxon>
    </lineage>
</organism>
<evidence type="ECO:0000313" key="3">
    <source>
        <dbReference type="Proteomes" id="UP000193685"/>
    </source>
</evidence>
<protein>
    <submittedName>
        <fullName evidence="2">Uncharacterized protein</fullName>
    </submittedName>
</protein>
<feature type="region of interest" description="Disordered" evidence="1">
    <location>
        <begin position="1"/>
        <end position="52"/>
    </location>
</feature>
<feature type="compositionally biased region" description="Low complexity" evidence="1">
    <location>
        <begin position="40"/>
        <end position="52"/>
    </location>
</feature>
<comment type="caution">
    <text evidence="2">The sequence shown here is derived from an EMBL/GenBank/DDBJ whole genome shotgun (WGS) entry which is preliminary data.</text>
</comment>
<feature type="compositionally biased region" description="Polar residues" evidence="1">
    <location>
        <begin position="1"/>
        <end position="13"/>
    </location>
</feature>
<sequence length="191" mass="20878">MPQRSLSNTSDASLASMHSHAPAIAPIAPAGRSRVRRQPSRSALSASQPQLSSFSISGGMAETRDAMGGCDPLVVNLKQAIQVWDGLKIPQASPATGTTAEPVGGISIEEETAMRESEEIRRMLSQYRHDQQQQQQAYRASHRSGASRQGNAGKDLFDDSDWDNLTVAGMVRGVMLDRSRRELERDAWIFE</sequence>